<dbReference type="STRING" id="1202450.B586_02090"/>
<dbReference type="PROSITE" id="PS51186">
    <property type="entry name" value="GNAT"/>
    <property type="match status" value="1"/>
</dbReference>
<proteinExistence type="predicted"/>
<dbReference type="Proteomes" id="UP000036334">
    <property type="component" value="Unassembled WGS sequence"/>
</dbReference>
<dbReference type="RefSeq" id="WP_047314566.1">
    <property type="nucleotide sequence ID" value="NZ_LDPQ01000006.1"/>
</dbReference>
<dbReference type="PATRIC" id="fig|29311.18.peg.3953"/>
<dbReference type="EMBL" id="LDPR01000008">
    <property type="protein sequence ID" value="KLO36671.1"/>
    <property type="molecule type" value="Genomic_DNA"/>
</dbReference>
<name>A0A0I9UIA1_9MYCO</name>
<feature type="domain" description="N-acetyltransferase" evidence="3">
    <location>
        <begin position="22"/>
        <end position="157"/>
    </location>
</feature>
<keyword evidence="1 4" id="KW-0808">Transferase</keyword>
<accession>A0A0I9UIA1</accession>
<dbReference type="InterPro" id="IPR000182">
    <property type="entry name" value="GNAT_dom"/>
</dbReference>
<keyword evidence="5" id="KW-1185">Reference proteome</keyword>
<dbReference type="PANTHER" id="PTHR43877">
    <property type="entry name" value="AMINOALKYLPHOSPHONATE N-ACETYLTRANSFERASE-RELATED-RELATED"/>
    <property type="match status" value="1"/>
</dbReference>
<protein>
    <submittedName>
        <fullName evidence="4">GNAT family acetyltransferase</fullName>
    </submittedName>
</protein>
<dbReference type="Pfam" id="PF00583">
    <property type="entry name" value="Acetyltransf_1"/>
    <property type="match status" value="1"/>
</dbReference>
<evidence type="ECO:0000256" key="1">
    <source>
        <dbReference type="ARBA" id="ARBA00022679"/>
    </source>
</evidence>
<organism evidence="4 5">
    <name type="scientific">Mycobacterium haemophilum</name>
    <dbReference type="NCBI Taxonomy" id="29311"/>
    <lineage>
        <taxon>Bacteria</taxon>
        <taxon>Bacillati</taxon>
        <taxon>Actinomycetota</taxon>
        <taxon>Actinomycetes</taxon>
        <taxon>Mycobacteriales</taxon>
        <taxon>Mycobacteriaceae</taxon>
        <taxon>Mycobacterium</taxon>
    </lineage>
</organism>
<comment type="caution">
    <text evidence="4">The sequence shown here is derived from an EMBL/GenBank/DDBJ whole genome shotgun (WGS) entry which is preliminary data.</text>
</comment>
<dbReference type="GO" id="GO:0016747">
    <property type="term" value="F:acyltransferase activity, transferring groups other than amino-acyl groups"/>
    <property type="evidence" value="ECO:0007669"/>
    <property type="project" value="InterPro"/>
</dbReference>
<dbReference type="OrthoDB" id="9789603at2"/>
<dbReference type="InterPro" id="IPR016181">
    <property type="entry name" value="Acyl_CoA_acyltransferase"/>
</dbReference>
<evidence type="ECO:0000256" key="2">
    <source>
        <dbReference type="ARBA" id="ARBA00023315"/>
    </source>
</evidence>
<reference evidence="4 5" key="1">
    <citation type="submission" date="2015-05" db="EMBL/GenBank/DDBJ databases">
        <title>Genome sequence of Mycobacterium haemophilum.</title>
        <authorList>
            <person name="Greninger A.L."/>
            <person name="Cunningham G."/>
            <person name="Miller S."/>
        </authorList>
    </citation>
    <scope>NUCLEOTIDE SEQUENCE [LARGE SCALE GENOMIC DNA]</scope>
    <source>
        <strain evidence="5">UC1</strain>
    </source>
</reference>
<sequence length="157" mass="17404">MDWLSVAGRRFCLTKAMCTDVGEIVDLLRDDVFGAVRESAEVGRYHAAFARIDADPNQLLLVVRDERRQLAATMQLTLIPGLARGAALRLQVEAVRVAAEFRGIGLGGAVFNWVFDYGRHAGASLVQLTTDARRAEAQQFYQRLGFEPTHIGMKLEL</sequence>
<evidence type="ECO:0000259" key="3">
    <source>
        <dbReference type="PROSITE" id="PS51186"/>
    </source>
</evidence>
<evidence type="ECO:0000313" key="4">
    <source>
        <dbReference type="EMBL" id="KLO36671.1"/>
    </source>
</evidence>
<gene>
    <name evidence="4" type="ORF">ABH38_11970</name>
</gene>
<keyword evidence="2" id="KW-0012">Acyltransferase</keyword>
<dbReference type="AlphaFoldDB" id="A0A0I9UIA1"/>
<evidence type="ECO:0000313" key="5">
    <source>
        <dbReference type="Proteomes" id="UP000036334"/>
    </source>
</evidence>
<dbReference type="InterPro" id="IPR050832">
    <property type="entry name" value="Bact_Acetyltransf"/>
</dbReference>
<dbReference type="SUPFAM" id="SSF55729">
    <property type="entry name" value="Acyl-CoA N-acyltransferases (Nat)"/>
    <property type="match status" value="1"/>
</dbReference>
<dbReference type="Gene3D" id="3.40.630.30">
    <property type="match status" value="1"/>
</dbReference>